<dbReference type="KEGG" id="hcv:FTV88_1438"/>
<protein>
    <submittedName>
        <fullName evidence="1">Uncharacterized protein</fullName>
    </submittedName>
</protein>
<organism evidence="1 2">
    <name type="scientific">Heliorestis convoluta</name>
    <dbReference type="NCBI Taxonomy" id="356322"/>
    <lineage>
        <taxon>Bacteria</taxon>
        <taxon>Bacillati</taxon>
        <taxon>Bacillota</taxon>
        <taxon>Clostridia</taxon>
        <taxon>Eubacteriales</taxon>
        <taxon>Heliobacteriaceae</taxon>
        <taxon>Heliorestis</taxon>
    </lineage>
</organism>
<gene>
    <name evidence="1" type="ORF">FTV88_1438</name>
</gene>
<accession>A0A5Q2N4T0</accession>
<keyword evidence="2" id="KW-1185">Reference proteome</keyword>
<evidence type="ECO:0000313" key="1">
    <source>
        <dbReference type="EMBL" id="QGG47585.1"/>
    </source>
</evidence>
<dbReference type="RefSeq" id="WP_153724931.1">
    <property type="nucleotide sequence ID" value="NZ_CP045875.1"/>
</dbReference>
<reference evidence="2" key="1">
    <citation type="submission" date="2019-11" db="EMBL/GenBank/DDBJ databases">
        <title>Genome sequence of Heliorestis convoluta strain HH, an alkaliphilic and minimalistic phototrophic bacterium from a soda lake in Egypt.</title>
        <authorList>
            <person name="Dewey E.D."/>
            <person name="Stokes L.M."/>
            <person name="Burchell B.M."/>
            <person name="Shaffer K.N."/>
            <person name="Huntington A.M."/>
            <person name="Baker J.M."/>
            <person name="Nadendla S."/>
            <person name="Giglio M.G."/>
            <person name="Touchman J.W."/>
            <person name="Blankenship R.E."/>
            <person name="Madigan M.T."/>
            <person name="Sattley W.M."/>
        </authorList>
    </citation>
    <scope>NUCLEOTIDE SEQUENCE [LARGE SCALE GENOMIC DNA]</scope>
    <source>
        <strain evidence="2">HH</strain>
    </source>
</reference>
<proteinExistence type="predicted"/>
<dbReference type="EMBL" id="CP045875">
    <property type="protein sequence ID" value="QGG47585.1"/>
    <property type="molecule type" value="Genomic_DNA"/>
</dbReference>
<sequence length="224" mass="26292">MSEQYSFEDGQAYDDLYHWIWQFRKILSGDCARQERQLPISDQYIDLSKGLLLEDPAILEPIILPELDCVTVAFEQLLQAMAEHRWVRVRYGINEFLKVYLYHILQSTSTEDTKKETTRYLSVIRHIFEYGLSPSFPFTESLWSFLSTCLETTGLTLARYDQWQAIEVLLLETATMGRLAAREGLQTAPLQHFFRRLENQCRLQGDEEKKIANLARNLRFNLEV</sequence>
<dbReference type="AlphaFoldDB" id="A0A5Q2N4T0"/>
<dbReference type="OrthoDB" id="2080939at2"/>
<dbReference type="Proteomes" id="UP000366051">
    <property type="component" value="Chromosome"/>
</dbReference>
<evidence type="ECO:0000313" key="2">
    <source>
        <dbReference type="Proteomes" id="UP000366051"/>
    </source>
</evidence>
<name>A0A5Q2N4T0_9FIRM</name>